<evidence type="ECO:0000256" key="8">
    <source>
        <dbReference type="RuleBase" id="RU363032"/>
    </source>
</evidence>
<dbReference type="AlphaFoldDB" id="A0A1I2BEV1"/>
<evidence type="ECO:0000256" key="5">
    <source>
        <dbReference type="ARBA" id="ARBA00022692"/>
    </source>
</evidence>
<dbReference type="SUPFAM" id="SSF161098">
    <property type="entry name" value="MetI-like"/>
    <property type="match status" value="1"/>
</dbReference>
<dbReference type="RefSeq" id="WP_091658563.1">
    <property type="nucleotide sequence ID" value="NZ_FONT01000002.1"/>
</dbReference>
<evidence type="ECO:0000256" key="2">
    <source>
        <dbReference type="ARBA" id="ARBA00007069"/>
    </source>
</evidence>
<keyword evidence="6 8" id="KW-1133">Transmembrane helix</keyword>
<evidence type="ECO:0000256" key="1">
    <source>
        <dbReference type="ARBA" id="ARBA00004651"/>
    </source>
</evidence>
<dbReference type="Proteomes" id="UP000199516">
    <property type="component" value="Unassembled WGS sequence"/>
</dbReference>
<dbReference type="InterPro" id="IPR035906">
    <property type="entry name" value="MetI-like_sf"/>
</dbReference>
<feature type="transmembrane region" description="Helical" evidence="8">
    <location>
        <begin position="108"/>
        <end position="131"/>
    </location>
</feature>
<dbReference type="Gene3D" id="1.10.3720.10">
    <property type="entry name" value="MetI-like"/>
    <property type="match status" value="1"/>
</dbReference>
<feature type="domain" description="ABC transmembrane type-1" evidence="9">
    <location>
        <begin position="72"/>
        <end position="279"/>
    </location>
</feature>
<keyword evidence="3 8" id="KW-0813">Transport</keyword>
<dbReference type="GO" id="GO:0005886">
    <property type="term" value="C:plasma membrane"/>
    <property type="evidence" value="ECO:0007669"/>
    <property type="project" value="UniProtKB-SubCell"/>
</dbReference>
<protein>
    <submittedName>
        <fullName evidence="10">Putative spermidine/putrescine transport system permease protein</fullName>
    </submittedName>
</protein>
<dbReference type="GO" id="GO:0055085">
    <property type="term" value="P:transmembrane transport"/>
    <property type="evidence" value="ECO:0007669"/>
    <property type="project" value="InterPro"/>
</dbReference>
<keyword evidence="7 8" id="KW-0472">Membrane</keyword>
<organism evidence="10 11">
    <name type="scientific">Alteribacillus iranensis</name>
    <dbReference type="NCBI Taxonomy" id="930128"/>
    <lineage>
        <taxon>Bacteria</taxon>
        <taxon>Bacillati</taxon>
        <taxon>Bacillota</taxon>
        <taxon>Bacilli</taxon>
        <taxon>Bacillales</taxon>
        <taxon>Bacillaceae</taxon>
        <taxon>Alteribacillus</taxon>
    </lineage>
</organism>
<keyword evidence="4" id="KW-1003">Cell membrane</keyword>
<dbReference type="Pfam" id="PF00528">
    <property type="entry name" value="BPD_transp_1"/>
    <property type="match status" value="1"/>
</dbReference>
<evidence type="ECO:0000259" key="9">
    <source>
        <dbReference type="PROSITE" id="PS50928"/>
    </source>
</evidence>
<dbReference type="EMBL" id="FONT01000002">
    <property type="protein sequence ID" value="SFE54408.1"/>
    <property type="molecule type" value="Genomic_DNA"/>
</dbReference>
<comment type="subcellular location">
    <subcellularLocation>
        <location evidence="1 8">Cell membrane</location>
        <topology evidence="1 8">Multi-pass membrane protein</topology>
    </subcellularLocation>
</comment>
<comment type="similarity">
    <text evidence="2">Belongs to the binding-protein-dependent transport system permease family. CysTW subfamily.</text>
</comment>
<proteinExistence type="inferred from homology"/>
<evidence type="ECO:0000256" key="4">
    <source>
        <dbReference type="ARBA" id="ARBA00022475"/>
    </source>
</evidence>
<keyword evidence="11" id="KW-1185">Reference proteome</keyword>
<evidence type="ECO:0000313" key="11">
    <source>
        <dbReference type="Proteomes" id="UP000199516"/>
    </source>
</evidence>
<reference evidence="10 11" key="1">
    <citation type="submission" date="2016-10" db="EMBL/GenBank/DDBJ databases">
        <authorList>
            <person name="de Groot N.N."/>
        </authorList>
    </citation>
    <scope>NUCLEOTIDE SEQUENCE [LARGE SCALE GENOMIC DNA]</scope>
    <source>
        <strain evidence="10 11">DSM 23995</strain>
    </source>
</reference>
<feature type="transmembrane region" description="Helical" evidence="8">
    <location>
        <begin position="162"/>
        <end position="181"/>
    </location>
</feature>
<feature type="transmembrane region" description="Helical" evidence="8">
    <location>
        <begin position="72"/>
        <end position="96"/>
    </location>
</feature>
<dbReference type="OrthoDB" id="57323at2"/>
<name>A0A1I2BEV1_9BACI</name>
<dbReference type="CDD" id="cd06261">
    <property type="entry name" value="TM_PBP2"/>
    <property type="match status" value="1"/>
</dbReference>
<sequence>MRRFIKNQRNKGFYWLLLLPSILFLIGFLVIPFVLLADLSFRDVDAYMNTQDTYSFAQYAEVFSSSTNLKTVGITLIVAFITAILTLTLAYPAAYLLVYAKRSFVRTLLYIILITPLLTSMVVLSFAWIVILAQNGLINQILVSLNVIDEPLSMLWNMQTVIVAYIQVLLPFAVLPIATSLSDIDPSLTKASMSLGESRIRTFFRVILPLTIPGFIAGFIIVFSLAAGSYITPLLLGGRLLPLLPLNIYQQVIQMSNLPLAAALSFTLLAGVGIVVSFFVWMLNRWEARMNG</sequence>
<evidence type="ECO:0000256" key="3">
    <source>
        <dbReference type="ARBA" id="ARBA00022448"/>
    </source>
</evidence>
<keyword evidence="5 8" id="KW-0812">Transmembrane</keyword>
<dbReference type="PANTHER" id="PTHR42929:SF5">
    <property type="entry name" value="ABC TRANSPORTER PERMEASE PROTEIN"/>
    <property type="match status" value="1"/>
</dbReference>
<evidence type="ECO:0000256" key="6">
    <source>
        <dbReference type="ARBA" id="ARBA00022989"/>
    </source>
</evidence>
<dbReference type="PROSITE" id="PS50928">
    <property type="entry name" value="ABC_TM1"/>
    <property type="match status" value="1"/>
</dbReference>
<dbReference type="InterPro" id="IPR000515">
    <property type="entry name" value="MetI-like"/>
</dbReference>
<dbReference type="STRING" id="930128.SAMN05192532_102252"/>
<gene>
    <name evidence="10" type="ORF">SAMN05192532_102252</name>
</gene>
<feature type="transmembrane region" description="Helical" evidence="8">
    <location>
        <begin position="261"/>
        <end position="283"/>
    </location>
</feature>
<feature type="transmembrane region" description="Helical" evidence="8">
    <location>
        <begin position="12"/>
        <end position="35"/>
    </location>
</feature>
<dbReference type="PANTHER" id="PTHR42929">
    <property type="entry name" value="INNER MEMBRANE ABC TRANSPORTER PERMEASE PROTEIN YDCU-RELATED-RELATED"/>
    <property type="match status" value="1"/>
</dbReference>
<feature type="transmembrane region" description="Helical" evidence="8">
    <location>
        <begin position="202"/>
        <end position="224"/>
    </location>
</feature>
<accession>A0A1I2BEV1</accession>
<evidence type="ECO:0000313" key="10">
    <source>
        <dbReference type="EMBL" id="SFE54408.1"/>
    </source>
</evidence>
<evidence type="ECO:0000256" key="7">
    <source>
        <dbReference type="ARBA" id="ARBA00023136"/>
    </source>
</evidence>